<name>A0A8H3KPH7_9GLOM</name>
<comment type="caution">
    <text evidence="7">The sequence shown here is derived from an EMBL/GenBank/DDBJ whole genome shotgun (WGS) entry which is preliminary data.</text>
</comment>
<dbReference type="GO" id="GO:0005634">
    <property type="term" value="C:nucleus"/>
    <property type="evidence" value="ECO:0007669"/>
    <property type="project" value="UniProtKB-SubCell"/>
</dbReference>
<keyword evidence="3" id="KW-0863">Zinc-finger</keyword>
<dbReference type="InterPro" id="IPR008906">
    <property type="entry name" value="HATC_C_dom"/>
</dbReference>
<dbReference type="EMBL" id="BLAL01000006">
    <property type="protein sequence ID" value="GES73437.1"/>
    <property type="molecule type" value="Genomic_DNA"/>
</dbReference>
<keyword evidence="5" id="KW-0539">Nucleus</keyword>
<dbReference type="Proteomes" id="UP000615446">
    <property type="component" value="Unassembled WGS sequence"/>
</dbReference>
<evidence type="ECO:0000256" key="4">
    <source>
        <dbReference type="ARBA" id="ARBA00022833"/>
    </source>
</evidence>
<feature type="domain" description="HAT C-terminal dimerisation" evidence="6">
    <location>
        <begin position="252"/>
        <end position="332"/>
    </location>
</feature>
<sequence>MDVLLEISYFPTPHTAKAITEGIKNAMQKWKIENLVVSITTDNGANVVAAIRDLTPIKRLSCAAHTLQLAISKGLKVVENLVSRTKQLINFFSTQKQIERLIKVQKEIGYEEPLHLIQDISTRWNSSYLAWDQLIFLQYAVLQLSVNLSCSLISEEKTDGIRLKKIMIKDNEWELLDELCNILAPFEKATRDFSGNTYVTLSQMFPIITDLTNSLKPSDNSYEVLEDSDDNTINSDTVEEESSQIEVDYTDEITTYFLLPVARENKNPLDWWKSKQKIFPVLSIIARKYLGIPATSVASERLFSDAGNHITAKRSLLDPALLGKMVFLKHNMKTMNHINIFPPDLDVENNDYVEDEHELEELLDE</sequence>
<keyword evidence="4" id="KW-0862">Zinc</keyword>
<dbReference type="PANTHER" id="PTHR46481">
    <property type="entry name" value="ZINC FINGER BED DOMAIN-CONTAINING PROTEIN 4"/>
    <property type="match status" value="1"/>
</dbReference>
<dbReference type="AlphaFoldDB" id="A0A8H3KPH7"/>
<proteinExistence type="predicted"/>
<evidence type="ECO:0000256" key="1">
    <source>
        <dbReference type="ARBA" id="ARBA00004123"/>
    </source>
</evidence>
<evidence type="ECO:0000256" key="5">
    <source>
        <dbReference type="ARBA" id="ARBA00023242"/>
    </source>
</evidence>
<gene>
    <name evidence="7" type="ORF">RCL2_000097100</name>
</gene>
<protein>
    <submittedName>
        <fullName evidence="7">Zinc finger BED domain-containing protein 1-like</fullName>
    </submittedName>
</protein>
<evidence type="ECO:0000256" key="3">
    <source>
        <dbReference type="ARBA" id="ARBA00022771"/>
    </source>
</evidence>
<reference evidence="7" key="1">
    <citation type="submission" date="2019-10" db="EMBL/GenBank/DDBJ databases">
        <title>Conservation and host-specific expression of non-tandemly repeated heterogenous ribosome RNA gene in arbuscular mycorrhizal fungi.</title>
        <authorList>
            <person name="Maeda T."/>
            <person name="Kobayashi Y."/>
            <person name="Nakagawa T."/>
            <person name="Ezawa T."/>
            <person name="Yamaguchi K."/>
            <person name="Bino T."/>
            <person name="Nishimoto Y."/>
            <person name="Shigenobu S."/>
            <person name="Kawaguchi M."/>
        </authorList>
    </citation>
    <scope>NUCLEOTIDE SEQUENCE</scope>
    <source>
        <strain evidence="7">HR1</strain>
    </source>
</reference>
<evidence type="ECO:0000313" key="7">
    <source>
        <dbReference type="EMBL" id="GES73437.1"/>
    </source>
</evidence>
<dbReference type="GO" id="GO:0008270">
    <property type="term" value="F:zinc ion binding"/>
    <property type="evidence" value="ECO:0007669"/>
    <property type="project" value="UniProtKB-KW"/>
</dbReference>
<dbReference type="GO" id="GO:0046983">
    <property type="term" value="F:protein dimerization activity"/>
    <property type="evidence" value="ECO:0007669"/>
    <property type="project" value="InterPro"/>
</dbReference>
<organism evidence="7 8">
    <name type="scientific">Rhizophagus clarus</name>
    <dbReference type="NCBI Taxonomy" id="94130"/>
    <lineage>
        <taxon>Eukaryota</taxon>
        <taxon>Fungi</taxon>
        <taxon>Fungi incertae sedis</taxon>
        <taxon>Mucoromycota</taxon>
        <taxon>Glomeromycotina</taxon>
        <taxon>Glomeromycetes</taxon>
        <taxon>Glomerales</taxon>
        <taxon>Glomeraceae</taxon>
        <taxon>Rhizophagus</taxon>
    </lineage>
</organism>
<dbReference type="InterPro" id="IPR052035">
    <property type="entry name" value="ZnF_BED_domain_contain"/>
</dbReference>
<dbReference type="Pfam" id="PF05699">
    <property type="entry name" value="Dimer_Tnp_hAT"/>
    <property type="match status" value="1"/>
</dbReference>
<evidence type="ECO:0000259" key="6">
    <source>
        <dbReference type="Pfam" id="PF05699"/>
    </source>
</evidence>
<evidence type="ECO:0000313" key="8">
    <source>
        <dbReference type="Proteomes" id="UP000615446"/>
    </source>
</evidence>
<keyword evidence="2" id="KW-0479">Metal-binding</keyword>
<accession>A0A8H3KPH7</accession>
<dbReference type="PANTHER" id="PTHR46481:SF10">
    <property type="entry name" value="ZINC FINGER BED DOMAIN-CONTAINING PROTEIN 39"/>
    <property type="match status" value="1"/>
</dbReference>
<dbReference type="InterPro" id="IPR012337">
    <property type="entry name" value="RNaseH-like_sf"/>
</dbReference>
<dbReference type="OrthoDB" id="2446314at2759"/>
<dbReference type="SUPFAM" id="SSF53098">
    <property type="entry name" value="Ribonuclease H-like"/>
    <property type="match status" value="1"/>
</dbReference>
<evidence type="ECO:0000256" key="2">
    <source>
        <dbReference type="ARBA" id="ARBA00022723"/>
    </source>
</evidence>
<comment type="subcellular location">
    <subcellularLocation>
        <location evidence="1">Nucleus</location>
    </subcellularLocation>
</comment>